<comment type="caution">
    <text evidence="3">The sequence shown here is derived from an EMBL/GenBank/DDBJ whole genome shotgun (WGS) entry which is preliminary data.</text>
</comment>
<dbReference type="AlphaFoldDB" id="A0A9N9FDI9"/>
<dbReference type="InterPro" id="IPR029063">
    <property type="entry name" value="SAM-dependent_MTases_sf"/>
</dbReference>
<dbReference type="CDD" id="cd02440">
    <property type="entry name" value="AdoMet_MTases"/>
    <property type="match status" value="1"/>
</dbReference>
<sequence>MGANQSIRLKSSRKQYQSCQRKNSRGSQDSGDSNVDLNLVTSNGRIFLKNSNNEYLLAVDDIEADRLHKRHHTQWHVWKSHFSSPVKTLLNLGNMNVLDVGCGPATWLMDMATEYPQSHFTGVDIVPLYPADRMPDNLTFIQANVMEDLPFEDGSFDYIYVNDLLAYFPGKCCKEQIFPDLLRLLKPGGWLEITEYERKLYETGPNTEFLMDKLSTVFHNRGASGIPVYEILPDLFQNDDDLIEFRREDKFVKYCDFQLTISEFTYVFSTLKNMILEFTSMNSAKYDEILSCACKELLKHKTSFHVTRFYAQKRTKELQLI</sequence>
<dbReference type="PANTHER" id="PTHR43591:SF24">
    <property type="entry name" value="2-METHOXY-6-POLYPRENYL-1,4-BENZOQUINOL METHYLASE, MITOCHONDRIAL"/>
    <property type="match status" value="1"/>
</dbReference>
<dbReference type="Proteomes" id="UP000789342">
    <property type="component" value="Unassembled WGS sequence"/>
</dbReference>
<evidence type="ECO:0000256" key="1">
    <source>
        <dbReference type="SAM" id="MobiDB-lite"/>
    </source>
</evidence>
<reference evidence="3" key="1">
    <citation type="submission" date="2021-06" db="EMBL/GenBank/DDBJ databases">
        <authorList>
            <person name="Kallberg Y."/>
            <person name="Tangrot J."/>
            <person name="Rosling A."/>
        </authorList>
    </citation>
    <scope>NUCLEOTIDE SEQUENCE</scope>
    <source>
        <strain evidence="3">CL551</strain>
    </source>
</reference>
<dbReference type="Gene3D" id="3.40.50.150">
    <property type="entry name" value="Vaccinia Virus protein VP39"/>
    <property type="match status" value="1"/>
</dbReference>
<keyword evidence="4" id="KW-1185">Reference proteome</keyword>
<feature type="region of interest" description="Disordered" evidence="1">
    <location>
        <begin position="1"/>
        <end position="35"/>
    </location>
</feature>
<dbReference type="Pfam" id="PF13649">
    <property type="entry name" value="Methyltransf_25"/>
    <property type="match status" value="1"/>
</dbReference>
<dbReference type="InterPro" id="IPR041698">
    <property type="entry name" value="Methyltransf_25"/>
</dbReference>
<dbReference type="GO" id="GO:0008168">
    <property type="term" value="F:methyltransferase activity"/>
    <property type="evidence" value="ECO:0007669"/>
    <property type="project" value="TreeGrafter"/>
</dbReference>
<dbReference type="OrthoDB" id="2013972at2759"/>
<proteinExistence type="predicted"/>
<name>A0A9N9FDI9_9GLOM</name>
<evidence type="ECO:0000313" key="3">
    <source>
        <dbReference type="EMBL" id="CAG8526208.1"/>
    </source>
</evidence>
<accession>A0A9N9FDI9</accession>
<dbReference type="SUPFAM" id="SSF53335">
    <property type="entry name" value="S-adenosyl-L-methionine-dependent methyltransferases"/>
    <property type="match status" value="1"/>
</dbReference>
<organism evidence="3 4">
    <name type="scientific">Acaulospora morrowiae</name>
    <dbReference type="NCBI Taxonomy" id="94023"/>
    <lineage>
        <taxon>Eukaryota</taxon>
        <taxon>Fungi</taxon>
        <taxon>Fungi incertae sedis</taxon>
        <taxon>Mucoromycota</taxon>
        <taxon>Glomeromycotina</taxon>
        <taxon>Glomeromycetes</taxon>
        <taxon>Diversisporales</taxon>
        <taxon>Acaulosporaceae</taxon>
        <taxon>Acaulospora</taxon>
    </lineage>
</organism>
<dbReference type="PANTHER" id="PTHR43591">
    <property type="entry name" value="METHYLTRANSFERASE"/>
    <property type="match status" value="1"/>
</dbReference>
<dbReference type="EMBL" id="CAJVPV010002443">
    <property type="protein sequence ID" value="CAG8526208.1"/>
    <property type="molecule type" value="Genomic_DNA"/>
</dbReference>
<evidence type="ECO:0000259" key="2">
    <source>
        <dbReference type="Pfam" id="PF13649"/>
    </source>
</evidence>
<evidence type="ECO:0000313" key="4">
    <source>
        <dbReference type="Proteomes" id="UP000789342"/>
    </source>
</evidence>
<protein>
    <submittedName>
        <fullName evidence="3">17266_t:CDS:1</fullName>
    </submittedName>
</protein>
<feature type="domain" description="Methyltransferase" evidence="2">
    <location>
        <begin position="97"/>
        <end position="189"/>
    </location>
</feature>
<gene>
    <name evidence="3" type="ORF">AMORRO_LOCUS4450</name>
</gene>